<comment type="caution">
    <text evidence="2">The sequence shown here is derived from an EMBL/GenBank/DDBJ whole genome shotgun (WGS) entry which is preliminary data.</text>
</comment>
<dbReference type="AlphaFoldDB" id="A0A941E1B8"/>
<keyword evidence="1" id="KW-1277">Toxin-antitoxin system</keyword>
<dbReference type="SUPFAM" id="SSF143011">
    <property type="entry name" value="RelE-like"/>
    <property type="match status" value="1"/>
</dbReference>
<evidence type="ECO:0000313" key="3">
    <source>
        <dbReference type="Proteomes" id="UP000678545"/>
    </source>
</evidence>
<organism evidence="2 3">
    <name type="scientific">Undibacterium fentianense</name>
    <dbReference type="NCBI Taxonomy" id="2828728"/>
    <lineage>
        <taxon>Bacteria</taxon>
        <taxon>Pseudomonadati</taxon>
        <taxon>Pseudomonadota</taxon>
        <taxon>Betaproteobacteria</taxon>
        <taxon>Burkholderiales</taxon>
        <taxon>Oxalobacteraceae</taxon>
        <taxon>Undibacterium</taxon>
    </lineage>
</organism>
<protein>
    <submittedName>
        <fullName evidence="2">Type II toxin-antitoxin system RelE/ParE family toxin</fullName>
    </submittedName>
</protein>
<dbReference type="InterPro" id="IPR035093">
    <property type="entry name" value="RelE/ParE_toxin_dom_sf"/>
</dbReference>
<evidence type="ECO:0000256" key="1">
    <source>
        <dbReference type="ARBA" id="ARBA00022649"/>
    </source>
</evidence>
<accession>A0A941E1B8</accession>
<reference evidence="2" key="1">
    <citation type="submission" date="2021-04" db="EMBL/GenBank/DDBJ databases">
        <title>novel species isolated from subtropical streams in China.</title>
        <authorList>
            <person name="Lu H."/>
        </authorList>
    </citation>
    <scope>NUCLEOTIDE SEQUENCE</scope>
    <source>
        <strain evidence="2">FT137W</strain>
    </source>
</reference>
<dbReference type="RefSeq" id="WP_212674251.1">
    <property type="nucleotide sequence ID" value="NZ_JAGSPJ010000001.1"/>
</dbReference>
<keyword evidence="3" id="KW-1185">Reference proteome</keyword>
<dbReference type="Pfam" id="PF05016">
    <property type="entry name" value="ParE_toxin"/>
    <property type="match status" value="1"/>
</dbReference>
<dbReference type="EMBL" id="JAGSPJ010000001">
    <property type="protein sequence ID" value="MBR7799151.1"/>
    <property type="molecule type" value="Genomic_DNA"/>
</dbReference>
<dbReference type="Proteomes" id="UP000678545">
    <property type="component" value="Unassembled WGS sequence"/>
</dbReference>
<evidence type="ECO:0000313" key="2">
    <source>
        <dbReference type="EMBL" id="MBR7799151.1"/>
    </source>
</evidence>
<dbReference type="Gene3D" id="3.30.2310.20">
    <property type="entry name" value="RelE-like"/>
    <property type="match status" value="1"/>
</dbReference>
<proteinExistence type="predicted"/>
<dbReference type="InterPro" id="IPR007712">
    <property type="entry name" value="RelE/ParE_toxin"/>
</dbReference>
<name>A0A941E1B8_9BURK</name>
<gene>
    <name evidence="2" type="ORF">KDM90_03985</name>
</gene>
<sequence length="108" mass="12790">MSYKVQVLAYAKDDYREIRGYVKRKFGDQVWVAVESDFKKVLKQIAEMPLAGSVPEEIEAIGLVHYRQRLVGQTRIIYQIKEEEIFVHMFVDTNRDFPSVLYDRLMSR</sequence>